<evidence type="ECO:0000313" key="6">
    <source>
        <dbReference type="Proteomes" id="UP000628109"/>
    </source>
</evidence>
<reference evidence="3" key="5">
    <citation type="submission" date="2024-05" db="EMBL/GenBank/DDBJ databases">
        <authorList>
            <person name="Sun Q."/>
            <person name="Sedlacek I."/>
        </authorList>
    </citation>
    <scope>NUCLEOTIDE SEQUENCE</scope>
    <source>
        <strain evidence="3">CCM 7327</strain>
    </source>
</reference>
<keyword evidence="2" id="KW-0560">Oxidoreductase</keyword>
<protein>
    <submittedName>
        <fullName evidence="3">Anthranilate 1,2-dioxygenase small subunit</fullName>
    </submittedName>
    <submittedName>
        <fullName evidence="4">Aromatic-ring-hydroxylating dioxygenase subunit beta</fullName>
    </submittedName>
</protein>
<dbReference type="SMR" id="A0A0A8XF70"/>
<reference evidence="4" key="4">
    <citation type="journal article" date="2021" name="Microbiol. Resour. Announc.">
        <title>Complete Genome Sequence of Sphingobium barthaii KK22, a High-Molecular-Weight Polycyclic Aromatic Hydrocarbon-Degrading Soil Bacterium.</title>
        <authorList>
            <person name="Mori J.F."/>
            <person name="Kanaly R.A."/>
        </authorList>
    </citation>
    <scope>NUCLEOTIDE SEQUENCE</scope>
    <source>
        <strain evidence="4">KK22</strain>
    </source>
</reference>
<organism evidence="4 5">
    <name type="scientific">Sphingobium fuliginis (strain ATCC 27551)</name>
    <dbReference type="NCBI Taxonomy" id="336203"/>
    <lineage>
        <taxon>Bacteria</taxon>
        <taxon>Pseudomonadati</taxon>
        <taxon>Pseudomonadota</taxon>
        <taxon>Alphaproteobacteria</taxon>
        <taxon>Sphingomonadales</taxon>
        <taxon>Sphingomonadaceae</taxon>
        <taxon>Sphingobium</taxon>
    </lineage>
</organism>
<dbReference type="GO" id="GO:0051213">
    <property type="term" value="F:dioxygenase activity"/>
    <property type="evidence" value="ECO:0007669"/>
    <property type="project" value="UniProtKB-KW"/>
</dbReference>
<reference evidence="3" key="1">
    <citation type="journal article" date="2014" name="Int. J. Syst. Evol. Microbiol.">
        <title>Complete genome of a new Firmicutes species belonging to the dominant human colonic microbiota ('Ruminococcus bicirculans') reveals two chromosomes and a selective capacity to utilize plant glucans.</title>
        <authorList>
            <consortium name="NISC Comparative Sequencing Program"/>
            <person name="Wegmann U."/>
            <person name="Louis P."/>
            <person name="Goesmann A."/>
            <person name="Henrissat B."/>
            <person name="Duncan S.H."/>
            <person name="Flint H.J."/>
        </authorList>
    </citation>
    <scope>NUCLEOTIDE SEQUENCE</scope>
    <source>
        <strain evidence="3">CCM 7327</strain>
    </source>
</reference>
<dbReference type="SUPFAM" id="SSF54427">
    <property type="entry name" value="NTF2-like"/>
    <property type="match status" value="1"/>
</dbReference>
<dbReference type="KEGG" id="sbar:H5V43_22265"/>
<accession>A0A4Q4IU97</accession>
<dbReference type="AlphaFoldDB" id="A0A0A8XF70"/>
<gene>
    <name evidence="3" type="ORF">GCM10019071_33910</name>
    <name evidence="4" type="ORF">H5V43_22265</name>
</gene>
<dbReference type="Proteomes" id="UP000628109">
    <property type="component" value="Unassembled WGS sequence"/>
</dbReference>
<dbReference type="Pfam" id="PF00866">
    <property type="entry name" value="Ring_hydroxyl_B"/>
    <property type="match status" value="1"/>
</dbReference>
<reference evidence="6" key="2">
    <citation type="journal article" date="2019" name="Int. J. Syst. Evol. Microbiol.">
        <title>The Global Catalogue of Microorganisms (GCM) 10K type strain sequencing project: providing services to taxonomists for standard genome sequencing and annotation.</title>
        <authorList>
            <consortium name="The Broad Institute Genomics Platform"/>
            <consortium name="The Broad Institute Genome Sequencing Center for Infectious Disease"/>
            <person name="Wu L."/>
            <person name="Ma J."/>
        </authorList>
    </citation>
    <scope>NUCLEOTIDE SEQUENCE [LARGE SCALE GENOMIC DNA]</scope>
    <source>
        <strain evidence="6">CCM 7327</strain>
    </source>
</reference>
<keyword evidence="4" id="KW-0614">Plasmid</keyword>
<comment type="similarity">
    <text evidence="1">Belongs to the bacterial ring-hydroxylating dioxygenase beta subunit family.</text>
</comment>
<evidence type="ECO:0000313" key="3">
    <source>
        <dbReference type="EMBL" id="GGA00525.1"/>
    </source>
</evidence>
<evidence type="ECO:0000256" key="1">
    <source>
        <dbReference type="ARBA" id="ARBA00009570"/>
    </source>
</evidence>
<sequence>MLLDTPSRYELQQLTSELNALYAELIDDDRLEEWPELFVSDCVYTVISRENFERNMDSAAIYCDSRGMLVDRIVSLRKANIFPVHAYRHILGPTRMVSTTGALAKTQTNYAVLMTRTDGHTTIYNSGKYIDEIDLSGERPLFRSKIAVFDTNLIDTMMVRPI</sequence>
<reference evidence="5" key="3">
    <citation type="submission" date="2020-08" db="EMBL/GenBank/DDBJ databases">
        <title>Complete genome sequence of Sphingobium barthaii strain KK22, a high-molecular-weight polycyclic aromatic hydrocarbon-degrading soil bacterium.</title>
        <authorList>
            <person name="Mori J.F."/>
            <person name="Kanaly R.A."/>
        </authorList>
    </citation>
    <scope>NUCLEOTIDE SEQUENCE [LARGE SCALE GENOMIC DNA]</scope>
    <source>
        <strain evidence="5">KK22</strain>
        <plasmid evidence="5">p1</plasmid>
    </source>
</reference>
<proteinExistence type="inferred from homology"/>
<keyword evidence="6" id="KW-1185">Reference proteome</keyword>
<dbReference type="Proteomes" id="UP000593663">
    <property type="component" value="Plasmid p1"/>
</dbReference>
<evidence type="ECO:0000313" key="4">
    <source>
        <dbReference type="EMBL" id="QOT74583.1"/>
    </source>
</evidence>
<dbReference type="Gene3D" id="3.10.450.50">
    <property type="match status" value="1"/>
</dbReference>
<evidence type="ECO:0000256" key="2">
    <source>
        <dbReference type="ARBA" id="ARBA00023002"/>
    </source>
</evidence>
<keyword evidence="4" id="KW-0223">Dioxygenase</keyword>
<dbReference type="InterPro" id="IPR000391">
    <property type="entry name" value="Rng_hydr_dOase-bsu"/>
</dbReference>
<evidence type="ECO:0000313" key="5">
    <source>
        <dbReference type="Proteomes" id="UP000593663"/>
    </source>
</evidence>
<dbReference type="EMBL" id="BMDU01000008">
    <property type="protein sequence ID" value="GGA00525.1"/>
    <property type="molecule type" value="Genomic_DNA"/>
</dbReference>
<name>A0A0A8XF70_SPHSA</name>
<dbReference type="InterPro" id="IPR032710">
    <property type="entry name" value="NTF2-like_dom_sf"/>
</dbReference>
<accession>A0A0A8XF70</accession>
<dbReference type="CDD" id="cd00667">
    <property type="entry name" value="ring_hydroxylating_dioxygenases_beta"/>
    <property type="match status" value="1"/>
</dbReference>
<geneLocation type="plasmid" evidence="4 5">
    <name>p1</name>
</geneLocation>
<dbReference type="EMBL" id="CP060037">
    <property type="protein sequence ID" value="QOT74583.1"/>
    <property type="molecule type" value="Genomic_DNA"/>
</dbReference>
<dbReference type="RefSeq" id="WP_025548168.1">
    <property type="nucleotide sequence ID" value="NZ_BATN01000019.2"/>
</dbReference>